<gene>
    <name evidence="1" type="ORF">SAMN05444274_101271</name>
</gene>
<reference evidence="1 2" key="1">
    <citation type="submission" date="2016-11" db="EMBL/GenBank/DDBJ databases">
        <authorList>
            <person name="Jaros S."/>
            <person name="Januszkiewicz K."/>
            <person name="Wedrychowicz H."/>
        </authorList>
    </citation>
    <scope>NUCLEOTIDE SEQUENCE [LARGE SCALE GENOMIC DNA]</scope>
    <source>
        <strain evidence="1 2">DSM 26910</strain>
    </source>
</reference>
<proteinExistence type="predicted"/>
<dbReference type="Pfam" id="PF04254">
    <property type="entry name" value="DUF432"/>
    <property type="match status" value="1"/>
</dbReference>
<accession>A0A1M4T730</accession>
<evidence type="ECO:0008006" key="3">
    <source>
        <dbReference type="Google" id="ProtNLM"/>
    </source>
</evidence>
<evidence type="ECO:0000313" key="2">
    <source>
        <dbReference type="Proteomes" id="UP000184164"/>
    </source>
</evidence>
<dbReference type="STRING" id="1484053.SAMN05444274_101271"/>
<dbReference type="OrthoDB" id="5408470at2"/>
<dbReference type="Proteomes" id="UP000184164">
    <property type="component" value="Unassembled WGS sequence"/>
</dbReference>
<protein>
    <recommendedName>
        <fullName evidence="3">DUF432 domain-containing protein</fullName>
    </recommendedName>
</protein>
<dbReference type="RefSeq" id="WP_072998217.1">
    <property type="nucleotide sequence ID" value="NZ_FQUM01000001.1"/>
</dbReference>
<dbReference type="AlphaFoldDB" id="A0A1M4T730"/>
<sequence>MTQKSIFGRHQILPGEHDFFYAGNFYLGAKREKDGWLLLQTDNADYTENATPDFSGADFFQSGKSNKLFIAPSLPEKPLVFKGTRLHVSPGQRLNFFLKIPLTIQVYFSRKQPENLLKEFPVQRLSDTWFGDTFSGEPAFALGTEFFPSLNEVKSSDFEAICPISIFNDAPGVLQVERLIIRVENLALYLCNGKIIASQVAIEYKGKDVISSASYHFSKNIHGEKSELLVKPRNGVSKNLLKINFHFIKNLYKTEE</sequence>
<dbReference type="EMBL" id="FQUM01000001">
    <property type="protein sequence ID" value="SHE40097.1"/>
    <property type="molecule type" value="Genomic_DNA"/>
</dbReference>
<dbReference type="InterPro" id="IPR007366">
    <property type="entry name" value="DUF432"/>
</dbReference>
<keyword evidence="2" id="KW-1185">Reference proteome</keyword>
<evidence type="ECO:0000313" key="1">
    <source>
        <dbReference type="EMBL" id="SHE40097.1"/>
    </source>
</evidence>
<name>A0A1M4T730_9BACT</name>
<organism evidence="1 2">
    <name type="scientific">Mariniphaga anaerophila</name>
    <dbReference type="NCBI Taxonomy" id="1484053"/>
    <lineage>
        <taxon>Bacteria</taxon>
        <taxon>Pseudomonadati</taxon>
        <taxon>Bacteroidota</taxon>
        <taxon>Bacteroidia</taxon>
        <taxon>Marinilabiliales</taxon>
        <taxon>Prolixibacteraceae</taxon>
        <taxon>Mariniphaga</taxon>
    </lineage>
</organism>